<comment type="caution">
    <text evidence="2">The sequence shown here is derived from an EMBL/GenBank/DDBJ whole genome shotgun (WGS) entry which is preliminary data.</text>
</comment>
<evidence type="ECO:0000313" key="3">
    <source>
        <dbReference type="Proteomes" id="UP000436088"/>
    </source>
</evidence>
<evidence type="ECO:0000313" key="2">
    <source>
        <dbReference type="EMBL" id="KAE8711377.1"/>
    </source>
</evidence>
<dbReference type="Proteomes" id="UP000436088">
    <property type="component" value="Unassembled WGS sequence"/>
</dbReference>
<dbReference type="AlphaFoldDB" id="A0A6A3B6M5"/>
<organism evidence="2 3">
    <name type="scientific">Hibiscus syriacus</name>
    <name type="common">Rose of Sharon</name>
    <dbReference type="NCBI Taxonomy" id="106335"/>
    <lineage>
        <taxon>Eukaryota</taxon>
        <taxon>Viridiplantae</taxon>
        <taxon>Streptophyta</taxon>
        <taxon>Embryophyta</taxon>
        <taxon>Tracheophyta</taxon>
        <taxon>Spermatophyta</taxon>
        <taxon>Magnoliopsida</taxon>
        <taxon>eudicotyledons</taxon>
        <taxon>Gunneridae</taxon>
        <taxon>Pentapetalae</taxon>
        <taxon>rosids</taxon>
        <taxon>malvids</taxon>
        <taxon>Malvales</taxon>
        <taxon>Malvaceae</taxon>
        <taxon>Malvoideae</taxon>
        <taxon>Hibiscus</taxon>
    </lineage>
</organism>
<keyword evidence="3" id="KW-1185">Reference proteome</keyword>
<feature type="region of interest" description="Disordered" evidence="1">
    <location>
        <begin position="69"/>
        <end position="112"/>
    </location>
</feature>
<sequence length="195" mass="21704">MASLCCNNQVRDSCFRNANYGKSCSKAQACLAKILHLISTIPPPCENIPKNRGFDIDLNLRLGSFLDGESEGKSESLAENSFVGENPDGDDEEEEIQEKTATATDVSSDVTEMQKSEVKTAATRFNDSLDLLIEAAQMISGRDYCVSEKDEVSPVVRSKRGRCQVLPQRFRDSVLEPWKKRPRRPAAMASNKKRK</sequence>
<feature type="compositionally biased region" description="Acidic residues" evidence="1">
    <location>
        <begin position="87"/>
        <end position="96"/>
    </location>
</feature>
<accession>A0A6A3B6M5</accession>
<dbReference type="EMBL" id="VEPZ02000915">
    <property type="protein sequence ID" value="KAE8711377.1"/>
    <property type="molecule type" value="Genomic_DNA"/>
</dbReference>
<reference evidence="2" key="1">
    <citation type="submission" date="2019-09" db="EMBL/GenBank/DDBJ databases">
        <title>Draft genome information of white flower Hibiscus syriacus.</title>
        <authorList>
            <person name="Kim Y.-M."/>
        </authorList>
    </citation>
    <scope>NUCLEOTIDE SEQUENCE [LARGE SCALE GENOMIC DNA]</scope>
    <source>
        <strain evidence="2">YM2019G1</strain>
    </source>
</reference>
<gene>
    <name evidence="2" type="ORF">F3Y22_tig00110294pilonHSYRG00009</name>
</gene>
<evidence type="ECO:0000256" key="1">
    <source>
        <dbReference type="SAM" id="MobiDB-lite"/>
    </source>
</evidence>
<proteinExistence type="predicted"/>
<feature type="compositionally biased region" description="Polar residues" evidence="1">
    <location>
        <begin position="99"/>
        <end position="111"/>
    </location>
</feature>
<name>A0A6A3B6M5_HIBSY</name>
<feature type="region of interest" description="Disordered" evidence="1">
    <location>
        <begin position="174"/>
        <end position="195"/>
    </location>
</feature>
<protein>
    <submittedName>
        <fullName evidence="2">HhH-GPD base excision DNA repair family protein</fullName>
    </submittedName>
</protein>